<protein>
    <submittedName>
        <fullName evidence="1">Phage portal protein</fullName>
    </submittedName>
</protein>
<dbReference type="Pfam" id="PF00574">
    <property type="entry name" value="CLP_protease"/>
    <property type="match status" value="1"/>
</dbReference>
<comment type="caution">
    <text evidence="1">The sequence shown here is derived from an EMBL/GenBank/DDBJ whole genome shotgun (WGS) entry which is preliminary data.</text>
</comment>
<dbReference type="Gene3D" id="3.90.226.10">
    <property type="entry name" value="2-enoyl-CoA Hydratase, Chain A, domain 1"/>
    <property type="match status" value="1"/>
</dbReference>
<dbReference type="RefSeq" id="WP_267223084.1">
    <property type="nucleotide sequence ID" value="NZ_JAPCWC010000020.1"/>
</dbReference>
<keyword evidence="2" id="KW-1185">Reference proteome</keyword>
<dbReference type="Proteomes" id="UP001589858">
    <property type="component" value="Unassembled WGS sequence"/>
</dbReference>
<gene>
    <name evidence="1" type="ORF">ACFFF8_08500</name>
</gene>
<dbReference type="InterPro" id="IPR029045">
    <property type="entry name" value="ClpP/crotonase-like_dom_sf"/>
</dbReference>
<dbReference type="NCBIfam" id="TIGR01537">
    <property type="entry name" value="portal_HK97"/>
    <property type="match status" value="1"/>
</dbReference>
<sequence length="366" mass="40342">MSSSGQPVTERTALKVATVFACVRIRTGAIANTPLGIKRRVDERTREDASDNPVWTVLNRRPNAWQTPSQFKRMMEAHLLLRGEAYAAKVRGIGGRVIGLIPLHPDRVQKCQRDDNALEFLWTKKNGDQVLFQQQDIFHLVGLSLDGVNGLSVLSYAREAIGLSLAQEQHGGSVFRNGANVTGALTMPQGEYLPEDKLELLRSQMDEYRAGGAREGKIIILEGGLTFKQMALSAEDAQWLESREYGRTDVCMFFGVMPHLAGDTISMGAGAQLMIHNSWGVVVGNQNDFRTAADIFAGFDGSMAEIYEARTGMKRTEIEALMNAETFMGSPPRTIRTADTSSRKRWIVPSHAFSAPSRLFVALPAL</sequence>
<proteinExistence type="predicted"/>
<reference evidence="1 2" key="1">
    <citation type="submission" date="2024-09" db="EMBL/GenBank/DDBJ databases">
        <authorList>
            <person name="Sun Q."/>
            <person name="Mori K."/>
        </authorList>
    </citation>
    <scope>NUCLEOTIDE SEQUENCE [LARGE SCALE GENOMIC DNA]</scope>
    <source>
        <strain evidence="1 2">CICC 11035S</strain>
    </source>
</reference>
<dbReference type="InterPro" id="IPR023562">
    <property type="entry name" value="ClpP/TepA"/>
</dbReference>
<dbReference type="SUPFAM" id="SSF52096">
    <property type="entry name" value="ClpP/crotonase"/>
    <property type="match status" value="1"/>
</dbReference>
<dbReference type="Pfam" id="PF04860">
    <property type="entry name" value="Phage_portal"/>
    <property type="match status" value="1"/>
</dbReference>
<name>A0ABV6S5X1_9SPHN</name>
<dbReference type="EMBL" id="JBHLTM010000028">
    <property type="protein sequence ID" value="MFC0684634.1"/>
    <property type="molecule type" value="Genomic_DNA"/>
</dbReference>
<evidence type="ECO:0000313" key="1">
    <source>
        <dbReference type="EMBL" id="MFC0684634.1"/>
    </source>
</evidence>
<evidence type="ECO:0000313" key="2">
    <source>
        <dbReference type="Proteomes" id="UP001589858"/>
    </source>
</evidence>
<dbReference type="InterPro" id="IPR006944">
    <property type="entry name" value="Phage/GTA_portal"/>
</dbReference>
<accession>A0ABV6S5X1</accession>
<dbReference type="InterPro" id="IPR006427">
    <property type="entry name" value="Portal_HK97"/>
</dbReference>
<organism evidence="1 2">
    <name type="scientific">Novosphingobium clariflavum</name>
    <dbReference type="NCBI Taxonomy" id="2029884"/>
    <lineage>
        <taxon>Bacteria</taxon>
        <taxon>Pseudomonadati</taxon>
        <taxon>Pseudomonadota</taxon>
        <taxon>Alphaproteobacteria</taxon>
        <taxon>Sphingomonadales</taxon>
        <taxon>Sphingomonadaceae</taxon>
        <taxon>Novosphingobium</taxon>
    </lineage>
</organism>